<accession>A0ABW8GHP4</accession>
<sequence>MNDIREREAMTAYLRLLKNKGVDDEGLKEREHWLLALIPAITGQAVDGLVYREAVEQLLTEVEREQWPFFLSVVREYYHFWNQDIKAIAALNAGHEFELNPTKWQPVEHDLKTLWQRLDNEKFGVADTWPLKAYSHALRQEGADQALVDTRLRLVKLLLLKLRDAPERDHKVYRHAVDATVGVFTMKPTQRLFLAVVREFYYFWIGDPDAIQHIQIERAENIA</sequence>
<comment type="caution">
    <text evidence="1">The sequence shown here is derived from an EMBL/GenBank/DDBJ whole genome shotgun (WGS) entry which is preliminary data.</text>
</comment>
<keyword evidence="2" id="KW-1185">Reference proteome</keyword>
<dbReference type="Proteomes" id="UP001617669">
    <property type="component" value="Unassembled WGS sequence"/>
</dbReference>
<proteinExistence type="predicted"/>
<organism evidence="1 2">
    <name type="scientific">Methylobacillus methanolivorans</name>
    <dbReference type="NCBI Taxonomy" id="1848927"/>
    <lineage>
        <taxon>Bacteria</taxon>
        <taxon>Pseudomonadati</taxon>
        <taxon>Pseudomonadota</taxon>
        <taxon>Betaproteobacteria</taxon>
        <taxon>Nitrosomonadales</taxon>
        <taxon>Methylophilaceae</taxon>
        <taxon>Methylobacillus</taxon>
    </lineage>
</organism>
<dbReference type="RefSeq" id="WP_400878366.1">
    <property type="nucleotide sequence ID" value="NZ_JBIWXY010000001.1"/>
</dbReference>
<dbReference type="EMBL" id="JBIWXY010000001">
    <property type="protein sequence ID" value="MFJ5444900.1"/>
    <property type="molecule type" value="Genomic_DNA"/>
</dbReference>
<name>A0ABW8GHP4_9PROT</name>
<protein>
    <submittedName>
        <fullName evidence="1">Uncharacterized protein</fullName>
    </submittedName>
</protein>
<evidence type="ECO:0000313" key="2">
    <source>
        <dbReference type="Proteomes" id="UP001617669"/>
    </source>
</evidence>
<gene>
    <name evidence="1" type="ORF">ACIKP9_01510</name>
</gene>
<reference evidence="1 2" key="1">
    <citation type="submission" date="2024-11" db="EMBL/GenBank/DDBJ databases">
        <authorList>
            <person name="Kaparullina E.N."/>
            <person name="Delegan Y.A."/>
            <person name="Doronina N.V."/>
        </authorList>
    </citation>
    <scope>NUCLEOTIDE SEQUENCE [LARGE SCALE GENOMIC DNA]</scope>
    <source>
        <strain evidence="1 2">7sh_L</strain>
    </source>
</reference>
<evidence type="ECO:0000313" key="1">
    <source>
        <dbReference type="EMBL" id="MFJ5444900.1"/>
    </source>
</evidence>